<comment type="caution">
    <text evidence="1">The sequence shown here is derived from an EMBL/GenBank/DDBJ whole genome shotgun (WGS) entry which is preliminary data.</text>
</comment>
<name>A0A5A7R6T0_STRAF</name>
<dbReference type="Proteomes" id="UP000325081">
    <property type="component" value="Unassembled WGS sequence"/>
</dbReference>
<dbReference type="AlphaFoldDB" id="A0A5A7R6T0"/>
<gene>
    <name evidence="1" type="ORF">STAS_30920</name>
</gene>
<keyword evidence="2" id="KW-1185">Reference proteome</keyword>
<reference evidence="2" key="1">
    <citation type="journal article" date="2019" name="Curr. Biol.">
        <title>Genome Sequence of Striga asiatica Provides Insight into the Evolution of Plant Parasitism.</title>
        <authorList>
            <person name="Yoshida S."/>
            <person name="Kim S."/>
            <person name="Wafula E.K."/>
            <person name="Tanskanen J."/>
            <person name="Kim Y.M."/>
            <person name="Honaas L."/>
            <person name="Yang Z."/>
            <person name="Spallek T."/>
            <person name="Conn C.E."/>
            <person name="Ichihashi Y."/>
            <person name="Cheong K."/>
            <person name="Cui S."/>
            <person name="Der J.P."/>
            <person name="Gundlach H."/>
            <person name="Jiao Y."/>
            <person name="Hori C."/>
            <person name="Ishida J.K."/>
            <person name="Kasahara H."/>
            <person name="Kiba T."/>
            <person name="Kim M.S."/>
            <person name="Koo N."/>
            <person name="Laohavisit A."/>
            <person name="Lee Y.H."/>
            <person name="Lumba S."/>
            <person name="McCourt P."/>
            <person name="Mortimer J.C."/>
            <person name="Mutuku J.M."/>
            <person name="Nomura T."/>
            <person name="Sasaki-Sekimoto Y."/>
            <person name="Seto Y."/>
            <person name="Wang Y."/>
            <person name="Wakatake T."/>
            <person name="Sakakibara H."/>
            <person name="Demura T."/>
            <person name="Yamaguchi S."/>
            <person name="Yoneyama K."/>
            <person name="Manabe R.I."/>
            <person name="Nelson D.C."/>
            <person name="Schulman A.H."/>
            <person name="Timko M.P."/>
            <person name="dePamphilis C.W."/>
            <person name="Choi D."/>
            <person name="Shirasu K."/>
        </authorList>
    </citation>
    <scope>NUCLEOTIDE SEQUENCE [LARGE SCALE GENOMIC DNA]</scope>
    <source>
        <strain evidence="2">cv. UVA1</strain>
    </source>
</reference>
<evidence type="ECO:0000313" key="1">
    <source>
        <dbReference type="EMBL" id="GER53395.1"/>
    </source>
</evidence>
<protein>
    <submittedName>
        <fullName evidence="1">Pleiotropic drug resistance 1</fullName>
    </submittedName>
</protein>
<proteinExistence type="predicted"/>
<accession>A0A5A7R6T0</accession>
<sequence length="280" mass="31391">MSTSLISLQGRILLHSKLTATCVCEIPRIFLNTTFSTCTAELTPSMQLECGQYCWSMTIGFFTYLMTISSNVMPDARLDCDGAHVLMRTPFSVPAKEQLETRTPRTYSFWGPLPRLPTLMPWPGPQETKEMSTSRVPETMDMQSSPVLIRELEMRMELEEPMRMPSVLGLSAGAVIRSWVRLTLVQAKRLMWGQAAGPSPSRYPPPATVNRLIYRKPIHVSVMNLLGSVGARRVPLFRKAMGPLHGPENVTDPTKYTPRGIQTPLFPRYAHASCHALRNA</sequence>
<organism evidence="1 2">
    <name type="scientific">Striga asiatica</name>
    <name type="common">Asiatic witchweed</name>
    <name type="synonym">Buchnera asiatica</name>
    <dbReference type="NCBI Taxonomy" id="4170"/>
    <lineage>
        <taxon>Eukaryota</taxon>
        <taxon>Viridiplantae</taxon>
        <taxon>Streptophyta</taxon>
        <taxon>Embryophyta</taxon>
        <taxon>Tracheophyta</taxon>
        <taxon>Spermatophyta</taxon>
        <taxon>Magnoliopsida</taxon>
        <taxon>eudicotyledons</taxon>
        <taxon>Gunneridae</taxon>
        <taxon>Pentapetalae</taxon>
        <taxon>asterids</taxon>
        <taxon>lamiids</taxon>
        <taxon>Lamiales</taxon>
        <taxon>Orobanchaceae</taxon>
        <taxon>Buchnereae</taxon>
        <taxon>Striga</taxon>
    </lineage>
</organism>
<evidence type="ECO:0000313" key="2">
    <source>
        <dbReference type="Proteomes" id="UP000325081"/>
    </source>
</evidence>
<dbReference type="EMBL" id="BKCP01010515">
    <property type="protein sequence ID" value="GER53395.1"/>
    <property type="molecule type" value="Genomic_DNA"/>
</dbReference>